<dbReference type="GO" id="GO:0016301">
    <property type="term" value="F:kinase activity"/>
    <property type="evidence" value="ECO:0007669"/>
    <property type="project" value="UniProtKB-KW"/>
</dbReference>
<evidence type="ECO:0000313" key="2">
    <source>
        <dbReference type="EMBL" id="GJE94041.1"/>
    </source>
</evidence>
<sequence length="318" mass="35774">MSHSLPDFRRRSFQRVFYMLLILIADFLEDHLGLFRDLRPQRMPSKAAEWTTEEVLEKADGAGELDEAGRGAGDSPMSKIDDATAGKWIYGISDEGPYAAPEVLAMQCVLDNTTIPTPRLHSVASYPDSTDACMVMDYIPGTRLDQVWPTLSLFSKLRIAWILRSYVRQLRRIRHPRSNIPGSLGPGLVARGCKGVSTVPISTFGPFADPEELTATLNKKCSSYLGAPIPDAYTTPEQLVFTHNDLHMRNILLGHDGRVWLIDWGLSGFYPRSFEFTSAVIMSERSPHDVAPLSWRRCLPFIADPYFGRYRWLMGHAP</sequence>
<keyword evidence="3" id="KW-1185">Reference proteome</keyword>
<evidence type="ECO:0000313" key="3">
    <source>
        <dbReference type="Proteomes" id="UP000703269"/>
    </source>
</evidence>
<name>A0A9P3GFM0_9APHY</name>
<evidence type="ECO:0000259" key="1">
    <source>
        <dbReference type="Pfam" id="PF01636"/>
    </source>
</evidence>
<dbReference type="OrthoDB" id="4177236at2759"/>
<organism evidence="2 3">
    <name type="scientific">Phanerochaete sordida</name>
    <dbReference type="NCBI Taxonomy" id="48140"/>
    <lineage>
        <taxon>Eukaryota</taxon>
        <taxon>Fungi</taxon>
        <taxon>Dikarya</taxon>
        <taxon>Basidiomycota</taxon>
        <taxon>Agaricomycotina</taxon>
        <taxon>Agaricomycetes</taxon>
        <taxon>Polyporales</taxon>
        <taxon>Phanerochaetaceae</taxon>
        <taxon>Phanerochaete</taxon>
    </lineage>
</organism>
<gene>
    <name evidence="2" type="ORF">PsYK624_102090</name>
</gene>
<dbReference type="EMBL" id="BPQB01000037">
    <property type="protein sequence ID" value="GJE94041.1"/>
    <property type="molecule type" value="Genomic_DNA"/>
</dbReference>
<dbReference type="Gene3D" id="3.90.1200.10">
    <property type="match status" value="1"/>
</dbReference>
<comment type="caution">
    <text evidence="2">The sequence shown here is derived from an EMBL/GenBank/DDBJ whole genome shotgun (WGS) entry which is preliminary data.</text>
</comment>
<dbReference type="Proteomes" id="UP000703269">
    <property type="component" value="Unassembled WGS sequence"/>
</dbReference>
<feature type="domain" description="Aminoglycoside phosphotransferase" evidence="1">
    <location>
        <begin position="236"/>
        <end position="286"/>
    </location>
</feature>
<protein>
    <submittedName>
        <fullName evidence="2">Kinase-like protein</fullName>
    </submittedName>
</protein>
<dbReference type="PANTHER" id="PTHR21310">
    <property type="entry name" value="AMINOGLYCOSIDE PHOSPHOTRANSFERASE-RELATED-RELATED"/>
    <property type="match status" value="1"/>
</dbReference>
<dbReference type="AlphaFoldDB" id="A0A9P3GFM0"/>
<accession>A0A9P3GFM0</accession>
<dbReference type="InterPro" id="IPR011009">
    <property type="entry name" value="Kinase-like_dom_sf"/>
</dbReference>
<dbReference type="PANTHER" id="PTHR21310:SF15">
    <property type="entry name" value="AMINOGLYCOSIDE PHOSPHOTRANSFERASE DOMAIN-CONTAINING PROTEIN"/>
    <property type="match status" value="1"/>
</dbReference>
<keyword evidence="2" id="KW-0808">Transferase</keyword>
<dbReference type="InterPro" id="IPR051678">
    <property type="entry name" value="AGP_Transferase"/>
</dbReference>
<dbReference type="Pfam" id="PF01636">
    <property type="entry name" value="APH"/>
    <property type="match status" value="1"/>
</dbReference>
<dbReference type="SUPFAM" id="SSF56112">
    <property type="entry name" value="Protein kinase-like (PK-like)"/>
    <property type="match status" value="1"/>
</dbReference>
<dbReference type="InterPro" id="IPR002575">
    <property type="entry name" value="Aminoglycoside_PTrfase"/>
</dbReference>
<keyword evidence="2" id="KW-0418">Kinase</keyword>
<reference evidence="2 3" key="1">
    <citation type="submission" date="2021-08" db="EMBL/GenBank/DDBJ databases">
        <title>Draft Genome Sequence of Phanerochaete sordida strain YK-624.</title>
        <authorList>
            <person name="Mori T."/>
            <person name="Dohra H."/>
            <person name="Suzuki T."/>
            <person name="Kawagishi H."/>
            <person name="Hirai H."/>
        </authorList>
    </citation>
    <scope>NUCLEOTIDE SEQUENCE [LARGE SCALE GENOMIC DNA]</scope>
    <source>
        <strain evidence="2 3">YK-624</strain>
    </source>
</reference>
<proteinExistence type="predicted"/>